<dbReference type="PANTHER" id="PTHR44757">
    <property type="entry name" value="DIGUANYLATE CYCLASE DGCP"/>
    <property type="match status" value="1"/>
</dbReference>
<dbReference type="FunFam" id="3.20.20.450:FF:000001">
    <property type="entry name" value="Cyclic di-GMP phosphodiesterase yahA"/>
    <property type="match status" value="1"/>
</dbReference>
<organism evidence="6 7">
    <name type="scientific">Massilia arenae</name>
    <dbReference type="NCBI Taxonomy" id="2603288"/>
    <lineage>
        <taxon>Bacteria</taxon>
        <taxon>Pseudomonadati</taxon>
        <taxon>Pseudomonadota</taxon>
        <taxon>Betaproteobacteria</taxon>
        <taxon>Burkholderiales</taxon>
        <taxon>Oxalobacteraceae</taxon>
        <taxon>Telluria group</taxon>
        <taxon>Massilia</taxon>
    </lineage>
</organism>
<feature type="domain" description="GGDEF" evidence="5">
    <location>
        <begin position="315"/>
        <end position="448"/>
    </location>
</feature>
<dbReference type="RefSeq" id="WP_147937291.1">
    <property type="nucleotide sequence ID" value="NZ_VPFD01000043.1"/>
</dbReference>
<sequence>MISLSDIRRARILVVDDEPVNVQLLEYLLKTTGYENVSSTHDPRQVVALHLKHRFDLIILDLHMPGMDGFEVMEALKPLESDSWLPVLVVTAEPDKKLAALEAGARDFIGKPIDTVEVMTRIRNLLEVRLLHRESLDYGSQLERQVRERTAELARFRGAMDATQDALFLIDTASMAMVDVSEGACRMLGFSRDALLRIDPVALGLATRTQLERLLGGGAAHDGESEADIVETDLLRAGGEGSVAVEISWKLQEPDLEHPAQRMLIAVARDISERLQAQENLRHAASYDALTGLPNRTLFFENLRDTIELAQDKNWRVAVLCITLDRFKVINDTLGTRGGDELLRQFSTRLVRCAKVRDSVGRLGGDEFALILTMPREQQDAVNMANDVRESLRMPFDLHGQQAALTASIGIAMYPDDTVEPGALVKYADTAMVRAKEAGRDGYRFFTAGMNVQVLARLDLELALRGALEDAQFVLHYQPKMELNTGRIAGTEALLRWHRPGYGLVYPAEFVPVMEETGLVVRVGDWIIDEACRQIAAWSADGVRDVRVAVNVSSRQFVEGDLEGVIRDALARHDVEPGLLELELTESALMQNAERTTEVLTRLKALGIRIAIDDFGTGYSSLAYLKRFPIDKLKIDIAFVRDIVNNPDDAAIALAIISMAHSLHMQVIAEGVETRAQMAYLRRHRCDQIQGFYFSRALPADQLAEMVVSNRAKPDEKQTADDKVQTLLVVDDDPNVLSALHRLFRRDGYRVLTASSPAEGFELLALYRVHVILCDQRMPVMSGTEFLSKVKEMYPETIRIILSGYTGVDSVLDSINRGAIYRFYTKPWDDQQLRDNVRLAFRHYWMTYGPYDDRKTPREEDQQGEAA</sequence>
<dbReference type="CDD" id="cd01949">
    <property type="entry name" value="GGDEF"/>
    <property type="match status" value="1"/>
</dbReference>
<dbReference type="GO" id="GO:0000160">
    <property type="term" value="P:phosphorelay signal transduction system"/>
    <property type="evidence" value="ECO:0007669"/>
    <property type="project" value="InterPro"/>
</dbReference>
<dbReference type="InterPro" id="IPR035965">
    <property type="entry name" value="PAS-like_dom_sf"/>
</dbReference>
<evidence type="ECO:0000259" key="5">
    <source>
        <dbReference type="PROSITE" id="PS50887"/>
    </source>
</evidence>
<protein>
    <submittedName>
        <fullName evidence="6">EAL domain-containing protein</fullName>
    </submittedName>
</protein>
<feature type="modified residue" description="4-aspartylphosphate" evidence="1">
    <location>
        <position position="775"/>
    </location>
</feature>
<dbReference type="SUPFAM" id="SSF52172">
    <property type="entry name" value="CheY-like"/>
    <property type="match status" value="2"/>
</dbReference>
<dbReference type="SUPFAM" id="SSF55785">
    <property type="entry name" value="PYP-like sensor domain (PAS domain)"/>
    <property type="match status" value="1"/>
</dbReference>
<dbReference type="EMBL" id="VPFD01000043">
    <property type="protein sequence ID" value="TXF96212.1"/>
    <property type="molecule type" value="Genomic_DNA"/>
</dbReference>
<dbReference type="InterPro" id="IPR052155">
    <property type="entry name" value="Biofilm_reg_signaling"/>
</dbReference>
<accession>A0A5C7FVQ7</accession>
<comment type="caution">
    <text evidence="6">The sequence shown here is derived from an EMBL/GenBank/DDBJ whole genome shotgun (WGS) entry which is preliminary data.</text>
</comment>
<dbReference type="Pfam" id="PF00990">
    <property type="entry name" value="GGDEF"/>
    <property type="match status" value="1"/>
</dbReference>
<dbReference type="AlphaFoldDB" id="A0A5C7FVQ7"/>
<evidence type="ECO:0000256" key="1">
    <source>
        <dbReference type="PROSITE-ProRule" id="PRU00169"/>
    </source>
</evidence>
<dbReference type="NCBIfam" id="TIGR00229">
    <property type="entry name" value="sensory_box"/>
    <property type="match status" value="1"/>
</dbReference>
<keyword evidence="7" id="KW-1185">Reference proteome</keyword>
<evidence type="ECO:0000259" key="3">
    <source>
        <dbReference type="PROSITE" id="PS50112"/>
    </source>
</evidence>
<dbReference type="InterPro" id="IPR043128">
    <property type="entry name" value="Rev_trsase/Diguanyl_cyclase"/>
</dbReference>
<dbReference type="InterPro" id="IPR001789">
    <property type="entry name" value="Sig_transdc_resp-reg_receiver"/>
</dbReference>
<dbReference type="PROSITE" id="PS50112">
    <property type="entry name" value="PAS"/>
    <property type="match status" value="1"/>
</dbReference>
<dbReference type="InterPro" id="IPR035919">
    <property type="entry name" value="EAL_sf"/>
</dbReference>
<evidence type="ECO:0000259" key="2">
    <source>
        <dbReference type="PROSITE" id="PS50110"/>
    </source>
</evidence>
<dbReference type="Pfam" id="PF00072">
    <property type="entry name" value="Response_reg"/>
    <property type="match status" value="2"/>
</dbReference>
<dbReference type="InterPro" id="IPR001633">
    <property type="entry name" value="EAL_dom"/>
</dbReference>
<dbReference type="InterPro" id="IPR000014">
    <property type="entry name" value="PAS"/>
</dbReference>
<dbReference type="InterPro" id="IPR000160">
    <property type="entry name" value="GGDEF_dom"/>
</dbReference>
<dbReference type="SMART" id="SM00052">
    <property type="entry name" value="EAL"/>
    <property type="match status" value="1"/>
</dbReference>
<dbReference type="Gene3D" id="3.20.20.450">
    <property type="entry name" value="EAL domain"/>
    <property type="match status" value="1"/>
</dbReference>
<feature type="domain" description="Response regulatory" evidence="2">
    <location>
        <begin position="726"/>
        <end position="841"/>
    </location>
</feature>
<dbReference type="PROSITE" id="PS50887">
    <property type="entry name" value="GGDEF"/>
    <property type="match status" value="1"/>
</dbReference>
<dbReference type="Gene3D" id="3.30.450.20">
    <property type="entry name" value="PAS domain"/>
    <property type="match status" value="1"/>
</dbReference>
<dbReference type="Pfam" id="PF13188">
    <property type="entry name" value="PAS_8"/>
    <property type="match status" value="1"/>
</dbReference>
<dbReference type="PROSITE" id="PS50883">
    <property type="entry name" value="EAL"/>
    <property type="match status" value="1"/>
</dbReference>
<dbReference type="InterPro" id="IPR029787">
    <property type="entry name" value="Nucleotide_cyclase"/>
</dbReference>
<dbReference type="SMART" id="SM00448">
    <property type="entry name" value="REC"/>
    <property type="match status" value="2"/>
</dbReference>
<dbReference type="Gene3D" id="3.40.50.2300">
    <property type="match status" value="2"/>
</dbReference>
<feature type="modified residue" description="4-aspartylphosphate" evidence="1">
    <location>
        <position position="61"/>
    </location>
</feature>
<dbReference type="PANTHER" id="PTHR44757:SF2">
    <property type="entry name" value="BIOFILM ARCHITECTURE MAINTENANCE PROTEIN MBAA"/>
    <property type="match status" value="1"/>
</dbReference>
<dbReference type="NCBIfam" id="TIGR00254">
    <property type="entry name" value="GGDEF"/>
    <property type="match status" value="1"/>
</dbReference>
<dbReference type="SMART" id="SM00267">
    <property type="entry name" value="GGDEF"/>
    <property type="match status" value="1"/>
</dbReference>
<evidence type="ECO:0000313" key="7">
    <source>
        <dbReference type="Proteomes" id="UP000321413"/>
    </source>
</evidence>
<gene>
    <name evidence="6" type="ORF">FVD38_25070</name>
</gene>
<dbReference type="Gene3D" id="3.30.70.270">
    <property type="match status" value="1"/>
</dbReference>
<feature type="domain" description="Response regulatory" evidence="2">
    <location>
        <begin position="11"/>
        <end position="126"/>
    </location>
</feature>
<keyword evidence="1" id="KW-0597">Phosphoprotein</keyword>
<dbReference type="Pfam" id="PF00563">
    <property type="entry name" value="EAL"/>
    <property type="match status" value="1"/>
</dbReference>
<dbReference type="InterPro" id="IPR011006">
    <property type="entry name" value="CheY-like_superfamily"/>
</dbReference>
<evidence type="ECO:0000313" key="6">
    <source>
        <dbReference type="EMBL" id="TXF96212.1"/>
    </source>
</evidence>
<dbReference type="Proteomes" id="UP000321413">
    <property type="component" value="Unassembled WGS sequence"/>
</dbReference>
<dbReference type="SUPFAM" id="SSF55073">
    <property type="entry name" value="Nucleotide cyclase"/>
    <property type="match status" value="1"/>
</dbReference>
<proteinExistence type="predicted"/>
<reference evidence="6 7" key="1">
    <citation type="submission" date="2019-08" db="EMBL/GenBank/DDBJ databases">
        <title>Massilia golmudensis sp. nov., isolated from sand in the Qinghai-Tibetan Plateau.</title>
        <authorList>
            <person name="Zhang B."/>
        </authorList>
    </citation>
    <scope>NUCLEOTIDE SEQUENCE [LARGE SCALE GENOMIC DNA]</scope>
    <source>
        <strain evidence="6 7">GEM5</strain>
    </source>
</reference>
<dbReference type="PROSITE" id="PS50110">
    <property type="entry name" value="RESPONSE_REGULATORY"/>
    <property type="match status" value="2"/>
</dbReference>
<feature type="domain" description="PAS" evidence="3">
    <location>
        <begin position="152"/>
        <end position="196"/>
    </location>
</feature>
<dbReference type="SUPFAM" id="SSF141868">
    <property type="entry name" value="EAL domain-like"/>
    <property type="match status" value="1"/>
</dbReference>
<dbReference type="CDD" id="cd01948">
    <property type="entry name" value="EAL"/>
    <property type="match status" value="1"/>
</dbReference>
<evidence type="ECO:0000259" key="4">
    <source>
        <dbReference type="PROSITE" id="PS50883"/>
    </source>
</evidence>
<name>A0A5C7FVQ7_9BURK</name>
<dbReference type="CDD" id="cd17569">
    <property type="entry name" value="REC_HupR-like"/>
    <property type="match status" value="1"/>
</dbReference>
<dbReference type="CDD" id="cd17551">
    <property type="entry name" value="REC_RpfG-like"/>
    <property type="match status" value="1"/>
</dbReference>
<feature type="domain" description="EAL" evidence="4">
    <location>
        <begin position="457"/>
        <end position="711"/>
    </location>
</feature>